<feature type="transmembrane region" description="Helical" evidence="6">
    <location>
        <begin position="740"/>
        <end position="762"/>
    </location>
</feature>
<feature type="transmembrane region" description="Helical" evidence="6">
    <location>
        <begin position="368"/>
        <end position="389"/>
    </location>
</feature>
<evidence type="ECO:0000259" key="7">
    <source>
        <dbReference type="Pfam" id="PF02687"/>
    </source>
</evidence>
<evidence type="ECO:0000256" key="6">
    <source>
        <dbReference type="SAM" id="Phobius"/>
    </source>
</evidence>
<evidence type="ECO:0000256" key="1">
    <source>
        <dbReference type="ARBA" id="ARBA00004651"/>
    </source>
</evidence>
<dbReference type="Pfam" id="PF02687">
    <property type="entry name" value="FtsX"/>
    <property type="match status" value="2"/>
</dbReference>
<evidence type="ECO:0000256" key="4">
    <source>
        <dbReference type="ARBA" id="ARBA00022989"/>
    </source>
</evidence>
<reference evidence="8 9" key="1">
    <citation type="submission" date="2024-06" db="EMBL/GenBank/DDBJ databases">
        <title>The Natural Products Discovery Center: Release of the First 8490 Sequenced Strains for Exploring Actinobacteria Biosynthetic Diversity.</title>
        <authorList>
            <person name="Kalkreuter E."/>
            <person name="Kautsar S.A."/>
            <person name="Yang D."/>
            <person name="Bader C.D."/>
            <person name="Teijaro C.N."/>
            <person name="Fluegel L."/>
            <person name="Davis C.M."/>
            <person name="Simpson J.R."/>
            <person name="Lauterbach L."/>
            <person name="Steele A.D."/>
            <person name="Gui C."/>
            <person name="Meng S."/>
            <person name="Li G."/>
            <person name="Viehrig K."/>
            <person name="Ye F."/>
            <person name="Su P."/>
            <person name="Kiefer A.F."/>
            <person name="Nichols A."/>
            <person name="Cepeda A.J."/>
            <person name="Yan W."/>
            <person name="Fan B."/>
            <person name="Jiang Y."/>
            <person name="Adhikari A."/>
            <person name="Zheng C.-J."/>
            <person name="Schuster L."/>
            <person name="Cowan T.M."/>
            <person name="Smanski M.J."/>
            <person name="Chevrette M.G."/>
            <person name="De Carvalho L.P.S."/>
            <person name="Shen B."/>
        </authorList>
    </citation>
    <scope>NUCLEOTIDE SEQUENCE [LARGE SCALE GENOMIC DNA]</scope>
    <source>
        <strain evidence="8 9">NPDC020594</strain>
    </source>
</reference>
<dbReference type="Proteomes" id="UP001551011">
    <property type="component" value="Unassembled WGS sequence"/>
</dbReference>
<evidence type="ECO:0000313" key="8">
    <source>
        <dbReference type="EMBL" id="MEU5713445.1"/>
    </source>
</evidence>
<keyword evidence="2" id="KW-1003">Cell membrane</keyword>
<evidence type="ECO:0000313" key="9">
    <source>
        <dbReference type="Proteomes" id="UP001551011"/>
    </source>
</evidence>
<feature type="transmembrane region" description="Helical" evidence="6">
    <location>
        <begin position="296"/>
        <end position="317"/>
    </location>
</feature>
<keyword evidence="4 6" id="KW-1133">Transmembrane helix</keyword>
<evidence type="ECO:0000256" key="3">
    <source>
        <dbReference type="ARBA" id="ARBA00022692"/>
    </source>
</evidence>
<dbReference type="InterPro" id="IPR003838">
    <property type="entry name" value="ABC3_permease_C"/>
</dbReference>
<accession>A0ABV3ANT8</accession>
<feature type="domain" description="ABC3 transporter permease C-terminal" evidence="7">
    <location>
        <begin position="657"/>
        <end position="765"/>
    </location>
</feature>
<keyword evidence="3 6" id="KW-0812">Transmembrane</keyword>
<keyword evidence="5 6" id="KW-0472">Membrane</keyword>
<organism evidence="8 9">
    <name type="scientific">Streptomyces flaveolus</name>
    <dbReference type="NCBI Taxonomy" id="67297"/>
    <lineage>
        <taxon>Bacteria</taxon>
        <taxon>Bacillati</taxon>
        <taxon>Actinomycetota</taxon>
        <taxon>Actinomycetes</taxon>
        <taxon>Kitasatosporales</taxon>
        <taxon>Streptomycetaceae</taxon>
        <taxon>Streptomyces</taxon>
    </lineage>
</organism>
<feature type="transmembrane region" description="Helical" evidence="6">
    <location>
        <begin position="338"/>
        <end position="356"/>
    </location>
</feature>
<protein>
    <submittedName>
        <fullName evidence="8">FtsX-like permease family protein</fullName>
    </submittedName>
</protein>
<dbReference type="RefSeq" id="WP_030655544.1">
    <property type="nucleotide sequence ID" value="NZ_JBFAEG010000051.1"/>
</dbReference>
<comment type="caution">
    <text evidence="8">The sequence shown here is derived from an EMBL/GenBank/DDBJ whole genome shotgun (WGS) entry which is preliminary data.</text>
</comment>
<dbReference type="EMBL" id="JBFAEG010000051">
    <property type="protein sequence ID" value="MEU5713445.1"/>
    <property type="molecule type" value="Genomic_DNA"/>
</dbReference>
<gene>
    <name evidence="8" type="ORF">AB0H04_42635</name>
</gene>
<feature type="transmembrane region" description="Helical" evidence="6">
    <location>
        <begin position="702"/>
        <end position="728"/>
    </location>
</feature>
<keyword evidence="9" id="KW-1185">Reference proteome</keyword>
<comment type="subcellular location">
    <subcellularLocation>
        <location evidence="1">Cell membrane</location>
        <topology evidence="1">Multi-pass membrane protein</topology>
    </subcellularLocation>
</comment>
<evidence type="ECO:0000256" key="5">
    <source>
        <dbReference type="ARBA" id="ARBA00023136"/>
    </source>
</evidence>
<feature type="transmembrane region" description="Helical" evidence="6">
    <location>
        <begin position="254"/>
        <end position="276"/>
    </location>
</feature>
<sequence length="777" mass="82619">MNVRQWCRDLGMGARFAVTGGREGWIRMLLTAVGVGLGVALLLLTTALPNVLTARHQREEARQDLTYGAAVPPRGENTVLVGTTDTEWHSKDIRGRLLEPEGARAPLPPGVDRFPAKGEMVVSPALKELLSSDGAKLLRERLPFRITGTIGEPGLIGSHELAYYAGAEGLKVTKSNYRVVRLTAFGDPHPTTERADPVLILMTLVVFVALLTPVAVFIAAAVRFGGERRDRRLAALRLVGSDSRMTRRIAAGEALAGSLLGLAVGAVFFLIGRQAAGSVEVRGESFFPSYLDPSPALVALVAVAVPAAAVLVTLLAMRGVVVEPLGVVRTAKQARRRLWWRLLLPLAGLAMLYPMIGNGRAHGDFNQYLVTGGVLLLLVGVTALLPWLVEAFVARLGAGAVSWQLAVRRLQLSSGTAARMVNGIAVAVAGAIALQMLFSGVEGQYTKDTGRDPNRASMEIDLSDRSRLPVAAREFAHTKGVRASMAISSGGLGDKRRDPGATASLTVGDCAALRELAQLPSCRDGDVFALPGADDDAAVRALMRPGRHGFIDATYTGSDRGREIPWTVPAALRQVTARKDALRSDVNGLLLTPAALPAGAGSTLYHQVYVRLDLSVPHADEYVRNTAARVDRLASAWRWAATEQSNKYASLRTGLFIGAVCVLALIGASLLVSQLEQLRERRKLLSSLLAFGTRRRTLGLSVLWQTAVPITLGLLLAAAVGLTLGTVLLKLAATPVSVDWASVLSLTGAGAAVVLAVTVLSLPPLVRMMRPEGLRTE</sequence>
<evidence type="ECO:0000256" key="2">
    <source>
        <dbReference type="ARBA" id="ARBA00022475"/>
    </source>
</evidence>
<feature type="transmembrane region" description="Helical" evidence="6">
    <location>
        <begin position="25"/>
        <end position="48"/>
    </location>
</feature>
<feature type="transmembrane region" description="Helical" evidence="6">
    <location>
        <begin position="198"/>
        <end position="222"/>
    </location>
</feature>
<proteinExistence type="predicted"/>
<name>A0ABV3ANT8_9ACTN</name>
<feature type="domain" description="ABC3 transporter permease C-terminal" evidence="7">
    <location>
        <begin position="206"/>
        <end position="317"/>
    </location>
</feature>
<feature type="transmembrane region" description="Helical" evidence="6">
    <location>
        <begin position="654"/>
        <end position="673"/>
    </location>
</feature>